<comment type="caution">
    <text evidence="1">The sequence shown here is derived from an EMBL/GenBank/DDBJ whole genome shotgun (WGS) entry which is preliminary data.</text>
</comment>
<name>A0A316ETR8_9BURK</name>
<dbReference type="Proteomes" id="UP000245754">
    <property type="component" value="Unassembled WGS sequence"/>
</dbReference>
<dbReference type="AlphaFoldDB" id="A0A316ETR8"/>
<sequence length="140" mass="14572">MRKSIRYTGIALLSAALLAAGPASARDYGRDRGHYHGGHGGGGGNGVALAIGAIAGLALGAAVLSSTTAVAAPAPVYAPPQPVGYVEQGYVEQGYTSYQQPYPQQQVQPYSQVPPGYCYRSSDRAYVPCAQPAQVNYYGY</sequence>
<dbReference type="GeneID" id="98341151"/>
<evidence type="ECO:0000313" key="2">
    <source>
        <dbReference type="Proteomes" id="UP000245754"/>
    </source>
</evidence>
<gene>
    <name evidence="1" type="ORF">C7419_102238</name>
</gene>
<reference evidence="1 2" key="1">
    <citation type="submission" date="2018-05" db="EMBL/GenBank/DDBJ databases">
        <title>Genomic Encyclopedia of Type Strains, Phase IV (KMG-V): Genome sequencing to study the core and pangenomes of soil and plant-associated prokaryotes.</title>
        <authorList>
            <person name="Whitman W."/>
        </authorList>
    </citation>
    <scope>NUCLEOTIDE SEQUENCE [LARGE SCALE GENOMIC DNA]</scope>
    <source>
        <strain evidence="1 2">SLV-132</strain>
    </source>
</reference>
<dbReference type="EMBL" id="QGGT01000002">
    <property type="protein sequence ID" value="PWK34965.1"/>
    <property type="molecule type" value="Genomic_DNA"/>
</dbReference>
<keyword evidence="2" id="KW-1185">Reference proteome</keyword>
<proteinExistence type="predicted"/>
<organism evidence="1 2">
    <name type="scientific">Cupriavidus plantarum</name>
    <dbReference type="NCBI Taxonomy" id="942865"/>
    <lineage>
        <taxon>Bacteria</taxon>
        <taxon>Pseudomonadati</taxon>
        <taxon>Pseudomonadota</taxon>
        <taxon>Betaproteobacteria</taxon>
        <taxon>Burkholderiales</taxon>
        <taxon>Burkholderiaceae</taxon>
        <taxon>Cupriavidus</taxon>
    </lineage>
</organism>
<protein>
    <submittedName>
        <fullName evidence="1">Uncharacterized protein</fullName>
    </submittedName>
</protein>
<evidence type="ECO:0000313" key="1">
    <source>
        <dbReference type="EMBL" id="PWK34965.1"/>
    </source>
</evidence>
<dbReference type="RefSeq" id="WP_109583097.1">
    <property type="nucleotide sequence ID" value="NZ_CAJPUX010000002.1"/>
</dbReference>
<accession>A0A316ETR8</accession>